<dbReference type="Pfam" id="PF07727">
    <property type="entry name" value="RVT_2"/>
    <property type="match status" value="1"/>
</dbReference>
<proteinExistence type="predicted"/>
<dbReference type="EMBL" id="CM003612">
    <property type="protein sequence ID" value="KYP59268.1"/>
    <property type="molecule type" value="Genomic_DNA"/>
</dbReference>
<dbReference type="AlphaFoldDB" id="A0A151SWV2"/>
<evidence type="ECO:0000313" key="3">
    <source>
        <dbReference type="Proteomes" id="UP000075243"/>
    </source>
</evidence>
<evidence type="ECO:0000313" key="2">
    <source>
        <dbReference type="EMBL" id="KYP59268.1"/>
    </source>
</evidence>
<feature type="domain" description="Reverse transcriptase Ty1/copia-type" evidence="1">
    <location>
        <begin position="1"/>
        <end position="124"/>
    </location>
</feature>
<evidence type="ECO:0000259" key="1">
    <source>
        <dbReference type="Pfam" id="PF07727"/>
    </source>
</evidence>
<dbReference type="STRING" id="3821.A0A151SWV2"/>
<protein>
    <submittedName>
        <fullName evidence="2">Retrovirus-related Pol polyprotein from transposon TNT 1-94</fullName>
    </submittedName>
</protein>
<keyword evidence="3" id="KW-1185">Reference proteome</keyword>
<sequence length="126" mass="14945">MDVKSTFLNGIIEEELYVRQPPSFENPFIKDHVFKLKKDLYGLKKALRAWFKRLSNFLINNGFMRGNVDTILFRKNFGTNFIVVQIYVVNVIFGATNESLCENFSKLMHMKFEMRMMGELKFFLRV</sequence>
<dbReference type="InterPro" id="IPR013103">
    <property type="entry name" value="RVT_2"/>
</dbReference>
<gene>
    <name evidence="2" type="ORF">KK1_014700</name>
</gene>
<reference evidence="2 3" key="1">
    <citation type="journal article" date="2012" name="Nat. Biotechnol.">
        <title>Draft genome sequence of pigeonpea (Cajanus cajan), an orphan legume crop of resource-poor farmers.</title>
        <authorList>
            <person name="Varshney R.K."/>
            <person name="Chen W."/>
            <person name="Li Y."/>
            <person name="Bharti A.K."/>
            <person name="Saxena R.K."/>
            <person name="Schlueter J.A."/>
            <person name="Donoghue M.T."/>
            <person name="Azam S."/>
            <person name="Fan G."/>
            <person name="Whaley A.M."/>
            <person name="Farmer A.D."/>
            <person name="Sheridan J."/>
            <person name="Iwata A."/>
            <person name="Tuteja R."/>
            <person name="Penmetsa R.V."/>
            <person name="Wu W."/>
            <person name="Upadhyaya H.D."/>
            <person name="Yang S.P."/>
            <person name="Shah T."/>
            <person name="Saxena K.B."/>
            <person name="Michael T."/>
            <person name="McCombie W.R."/>
            <person name="Yang B."/>
            <person name="Zhang G."/>
            <person name="Yang H."/>
            <person name="Wang J."/>
            <person name="Spillane C."/>
            <person name="Cook D.R."/>
            <person name="May G.D."/>
            <person name="Xu X."/>
            <person name="Jackson S.A."/>
        </authorList>
    </citation>
    <scope>NUCLEOTIDE SEQUENCE [LARGE SCALE GENOMIC DNA]</scope>
    <source>
        <strain evidence="3">cv. Asha</strain>
    </source>
</reference>
<dbReference type="Proteomes" id="UP000075243">
    <property type="component" value="Chromosome 10"/>
</dbReference>
<organism evidence="2 3">
    <name type="scientific">Cajanus cajan</name>
    <name type="common">Pigeon pea</name>
    <name type="synonym">Cajanus indicus</name>
    <dbReference type="NCBI Taxonomy" id="3821"/>
    <lineage>
        <taxon>Eukaryota</taxon>
        <taxon>Viridiplantae</taxon>
        <taxon>Streptophyta</taxon>
        <taxon>Embryophyta</taxon>
        <taxon>Tracheophyta</taxon>
        <taxon>Spermatophyta</taxon>
        <taxon>Magnoliopsida</taxon>
        <taxon>eudicotyledons</taxon>
        <taxon>Gunneridae</taxon>
        <taxon>Pentapetalae</taxon>
        <taxon>rosids</taxon>
        <taxon>fabids</taxon>
        <taxon>Fabales</taxon>
        <taxon>Fabaceae</taxon>
        <taxon>Papilionoideae</taxon>
        <taxon>50 kb inversion clade</taxon>
        <taxon>NPAAA clade</taxon>
        <taxon>indigoferoid/millettioid clade</taxon>
        <taxon>Phaseoleae</taxon>
        <taxon>Cajanus</taxon>
    </lineage>
</organism>
<dbReference type="Gramene" id="C.cajan_14272.t">
    <property type="protein sequence ID" value="C.cajan_14272.t.cds1"/>
    <property type="gene ID" value="C.cajan_14272"/>
</dbReference>
<accession>A0A151SWV2</accession>
<name>A0A151SWV2_CAJCA</name>